<dbReference type="PANTHER" id="PTHR46006:SF8">
    <property type="entry name" value="DH DOMAIN-CONTAINING PROTEIN"/>
    <property type="match status" value="1"/>
</dbReference>
<proteinExistence type="predicted"/>
<feature type="region of interest" description="Disordered" evidence="3">
    <location>
        <begin position="78"/>
        <end position="109"/>
    </location>
</feature>
<feature type="domain" description="DH" evidence="4">
    <location>
        <begin position="147"/>
        <end position="329"/>
    </location>
</feature>
<dbReference type="InterPro" id="IPR001331">
    <property type="entry name" value="GDS_CDC24_CS"/>
</dbReference>
<dbReference type="GO" id="GO:0005737">
    <property type="term" value="C:cytoplasm"/>
    <property type="evidence" value="ECO:0007669"/>
    <property type="project" value="UniProtKB-SubCell"/>
</dbReference>
<dbReference type="Proteomes" id="UP000502823">
    <property type="component" value="Unassembled WGS sequence"/>
</dbReference>
<dbReference type="Gene3D" id="1.20.900.10">
    <property type="entry name" value="Dbl homology (DH) domain"/>
    <property type="match status" value="1"/>
</dbReference>
<organism evidence="5 6">
    <name type="scientific">Coptotermes formosanus</name>
    <name type="common">Formosan subterranean termite</name>
    <dbReference type="NCBI Taxonomy" id="36987"/>
    <lineage>
        <taxon>Eukaryota</taxon>
        <taxon>Metazoa</taxon>
        <taxon>Ecdysozoa</taxon>
        <taxon>Arthropoda</taxon>
        <taxon>Hexapoda</taxon>
        <taxon>Insecta</taxon>
        <taxon>Pterygota</taxon>
        <taxon>Neoptera</taxon>
        <taxon>Polyneoptera</taxon>
        <taxon>Dictyoptera</taxon>
        <taxon>Blattodea</taxon>
        <taxon>Blattoidea</taxon>
        <taxon>Termitoidae</taxon>
        <taxon>Rhinotermitidae</taxon>
        <taxon>Coptotermes</taxon>
    </lineage>
</organism>
<evidence type="ECO:0000256" key="1">
    <source>
        <dbReference type="ARBA" id="ARBA00004496"/>
    </source>
</evidence>
<dbReference type="Gene3D" id="2.30.29.30">
    <property type="entry name" value="Pleckstrin-homology domain (PH domain)/Phosphotyrosine-binding domain (PTB)"/>
    <property type="match status" value="1"/>
</dbReference>
<dbReference type="GO" id="GO:0035556">
    <property type="term" value="P:intracellular signal transduction"/>
    <property type="evidence" value="ECO:0007669"/>
    <property type="project" value="InterPro"/>
</dbReference>
<reference evidence="6" key="1">
    <citation type="submission" date="2020-01" db="EMBL/GenBank/DDBJ databases">
        <title>Draft genome sequence of the Termite Coptotermes fromosanus.</title>
        <authorList>
            <person name="Itakura S."/>
            <person name="Yosikawa Y."/>
            <person name="Umezawa K."/>
        </authorList>
    </citation>
    <scope>NUCLEOTIDE SEQUENCE [LARGE SCALE GENOMIC DNA]</scope>
</reference>
<evidence type="ECO:0000256" key="3">
    <source>
        <dbReference type="SAM" id="MobiDB-lite"/>
    </source>
</evidence>
<dbReference type="SUPFAM" id="SSF48065">
    <property type="entry name" value="DBL homology domain (DH-domain)"/>
    <property type="match status" value="1"/>
</dbReference>
<name>A0A6L2PSI9_COPFO</name>
<dbReference type="InterPro" id="IPR011993">
    <property type="entry name" value="PH-like_dom_sf"/>
</dbReference>
<dbReference type="Pfam" id="PF00621">
    <property type="entry name" value="RhoGEF"/>
    <property type="match status" value="1"/>
</dbReference>
<comment type="caution">
    <text evidence="5">The sequence shown here is derived from an EMBL/GenBank/DDBJ whole genome shotgun (WGS) entry which is preliminary data.</text>
</comment>
<dbReference type="CDD" id="cd00160">
    <property type="entry name" value="RhoGEF"/>
    <property type="match status" value="1"/>
</dbReference>
<dbReference type="PANTHER" id="PTHR46006">
    <property type="entry name" value="RHO GUANINE NUCLEOTIDE EXCHANGE FACTOR AT 64C, ISOFORM A"/>
    <property type="match status" value="1"/>
</dbReference>
<evidence type="ECO:0000313" key="6">
    <source>
        <dbReference type="Proteomes" id="UP000502823"/>
    </source>
</evidence>
<dbReference type="GO" id="GO:0035025">
    <property type="term" value="P:positive regulation of Rho protein signal transduction"/>
    <property type="evidence" value="ECO:0007669"/>
    <property type="project" value="TreeGrafter"/>
</dbReference>
<feature type="compositionally biased region" description="Low complexity" evidence="3">
    <location>
        <begin position="83"/>
        <end position="109"/>
    </location>
</feature>
<comment type="subcellular location">
    <subcellularLocation>
        <location evidence="1">Cytoplasm</location>
    </subcellularLocation>
</comment>
<gene>
    <name evidence="5" type="ORF">Cfor_08284</name>
</gene>
<evidence type="ECO:0000259" key="4">
    <source>
        <dbReference type="PROSITE" id="PS50010"/>
    </source>
</evidence>
<protein>
    <recommendedName>
        <fullName evidence="4">DH domain-containing protein</fullName>
    </recommendedName>
</protein>
<sequence length="524" mass="59087">MWVLNKTIVFVPRQCVTLYSTSDNFQVLLPVTSGHFLYLNVNYKGRNSTPGGIEHIISDCNAVAFPTSDWYLQQRSFTGGQADSPSTSDSPVSSSDNFLRRSSSRVRTSAVKSEQMATPLYANQRLTRCWSQAIGQNSMELSLQEVKRQEAIYELWSGEDGIVEDLEFIQDKYRTSLVQLHLLSQEEARCVFGEMDDLLKVHRSLRDNLSGLRDSAGITRNVGETLLSWIPGLNCYIGHCSNQVWARALLEEKNCNKRFQEFLKQCLESSCSRKLDLWTYLDMPRLRLTKYPLLVGEIVRHTPSTHEDIIPLSKAAAALAVLLQQTDVAVGAAKCGLIRKRLHFSHDHSSRNLVDKSTGVLCSGELKDRRGMKLHCFLFDTCFVVTRICRPSAKFTVFPPVIPAEQLHVEEVELMRGSTVSQTVQSGRSAFRVGFKDTSFGAHHSLVAANQHIRKHWLDCIKQMMPLRENIKTQCSPSSETKKKVKCLVPCKCVNMASCGESDAQFALPFRQHNRISIAKDHLV</sequence>
<dbReference type="OrthoDB" id="5585231at2759"/>
<dbReference type="InParanoid" id="A0A6L2PSI9"/>
<keyword evidence="2" id="KW-0963">Cytoplasm</keyword>
<dbReference type="PROSITE" id="PS50010">
    <property type="entry name" value="DH_2"/>
    <property type="match status" value="1"/>
</dbReference>
<evidence type="ECO:0000256" key="2">
    <source>
        <dbReference type="ARBA" id="ARBA00022490"/>
    </source>
</evidence>
<dbReference type="InterPro" id="IPR035899">
    <property type="entry name" value="DBL_dom_sf"/>
</dbReference>
<dbReference type="GO" id="GO:0005085">
    <property type="term" value="F:guanyl-nucleotide exchange factor activity"/>
    <property type="evidence" value="ECO:0007669"/>
    <property type="project" value="InterPro"/>
</dbReference>
<keyword evidence="6" id="KW-1185">Reference proteome</keyword>
<dbReference type="SMART" id="SM00325">
    <property type="entry name" value="RhoGEF"/>
    <property type="match status" value="1"/>
</dbReference>
<dbReference type="InterPro" id="IPR051480">
    <property type="entry name" value="Endocytic_GEF_Adapter"/>
</dbReference>
<dbReference type="PROSITE" id="PS00741">
    <property type="entry name" value="DH_1"/>
    <property type="match status" value="1"/>
</dbReference>
<dbReference type="InterPro" id="IPR000219">
    <property type="entry name" value="DH_dom"/>
</dbReference>
<dbReference type="EMBL" id="BLKM01000554">
    <property type="protein sequence ID" value="GFG35549.1"/>
    <property type="molecule type" value="Genomic_DNA"/>
</dbReference>
<dbReference type="AlphaFoldDB" id="A0A6L2PSI9"/>
<dbReference type="SUPFAM" id="SSF50729">
    <property type="entry name" value="PH domain-like"/>
    <property type="match status" value="1"/>
</dbReference>
<evidence type="ECO:0000313" key="5">
    <source>
        <dbReference type="EMBL" id="GFG35549.1"/>
    </source>
</evidence>
<accession>A0A6L2PSI9</accession>